<dbReference type="Gene3D" id="3.40.850.10">
    <property type="entry name" value="Kinesin motor domain"/>
    <property type="match status" value="1"/>
</dbReference>
<dbReference type="EMBL" id="BTGU01000020">
    <property type="protein sequence ID" value="GMN45560.1"/>
    <property type="molecule type" value="Genomic_DNA"/>
</dbReference>
<evidence type="ECO:0000256" key="8">
    <source>
        <dbReference type="SAM" id="Coils"/>
    </source>
</evidence>
<evidence type="ECO:0000256" key="4">
    <source>
        <dbReference type="ARBA" id="ARBA00022840"/>
    </source>
</evidence>
<evidence type="ECO:0000313" key="12">
    <source>
        <dbReference type="Proteomes" id="UP001187192"/>
    </source>
</evidence>
<feature type="coiled-coil region" evidence="8">
    <location>
        <begin position="412"/>
        <end position="446"/>
    </location>
</feature>
<feature type="region of interest" description="Disordered" evidence="9">
    <location>
        <begin position="592"/>
        <end position="614"/>
    </location>
</feature>
<evidence type="ECO:0000256" key="7">
    <source>
        <dbReference type="PROSITE-ProRule" id="PRU00283"/>
    </source>
</evidence>
<dbReference type="SMART" id="SM00129">
    <property type="entry name" value="KISc"/>
    <property type="match status" value="1"/>
</dbReference>
<evidence type="ECO:0000256" key="3">
    <source>
        <dbReference type="ARBA" id="ARBA00022741"/>
    </source>
</evidence>
<comment type="similarity">
    <text evidence="1">Belongs to the TRAFAC class myosin-kinesin ATPase superfamily. Kinesin family. KIN-7 subfamily.</text>
</comment>
<reference evidence="11" key="1">
    <citation type="submission" date="2023-07" db="EMBL/GenBank/DDBJ databases">
        <title>draft genome sequence of fig (Ficus carica).</title>
        <authorList>
            <person name="Takahashi T."/>
            <person name="Nishimura K."/>
        </authorList>
    </citation>
    <scope>NUCLEOTIDE SEQUENCE</scope>
</reference>
<dbReference type="InterPro" id="IPR027417">
    <property type="entry name" value="P-loop_NTPase"/>
</dbReference>
<evidence type="ECO:0000256" key="1">
    <source>
        <dbReference type="ARBA" id="ARBA00007310"/>
    </source>
</evidence>
<dbReference type="InterPro" id="IPR027640">
    <property type="entry name" value="Kinesin-like_fam"/>
</dbReference>
<feature type="compositionally biased region" description="Low complexity" evidence="9">
    <location>
        <begin position="1"/>
        <end position="22"/>
    </location>
</feature>
<accession>A0AA88A4J1</accession>
<organism evidence="11 12">
    <name type="scientific">Ficus carica</name>
    <name type="common">Common fig</name>
    <dbReference type="NCBI Taxonomy" id="3494"/>
    <lineage>
        <taxon>Eukaryota</taxon>
        <taxon>Viridiplantae</taxon>
        <taxon>Streptophyta</taxon>
        <taxon>Embryophyta</taxon>
        <taxon>Tracheophyta</taxon>
        <taxon>Spermatophyta</taxon>
        <taxon>Magnoliopsida</taxon>
        <taxon>eudicotyledons</taxon>
        <taxon>Gunneridae</taxon>
        <taxon>Pentapetalae</taxon>
        <taxon>rosids</taxon>
        <taxon>fabids</taxon>
        <taxon>Rosales</taxon>
        <taxon>Moraceae</taxon>
        <taxon>Ficeae</taxon>
        <taxon>Ficus</taxon>
    </lineage>
</organism>
<dbReference type="GO" id="GO:0003777">
    <property type="term" value="F:microtubule motor activity"/>
    <property type="evidence" value="ECO:0007669"/>
    <property type="project" value="InterPro"/>
</dbReference>
<feature type="binding site" evidence="7">
    <location>
        <begin position="171"/>
        <end position="178"/>
    </location>
    <ligand>
        <name>ATP</name>
        <dbReference type="ChEBI" id="CHEBI:30616"/>
    </ligand>
</feature>
<dbReference type="GO" id="GO:0008017">
    <property type="term" value="F:microtubule binding"/>
    <property type="evidence" value="ECO:0007669"/>
    <property type="project" value="InterPro"/>
</dbReference>
<feature type="coiled-coil region" evidence="8">
    <location>
        <begin position="472"/>
        <end position="499"/>
    </location>
</feature>
<keyword evidence="3 7" id="KW-0547">Nucleotide-binding</keyword>
<dbReference type="PRINTS" id="PR00380">
    <property type="entry name" value="KINESINHEAVY"/>
</dbReference>
<feature type="coiled-coil region" evidence="8">
    <location>
        <begin position="878"/>
        <end position="940"/>
    </location>
</feature>
<feature type="compositionally biased region" description="Basic and acidic residues" evidence="9">
    <location>
        <begin position="969"/>
        <end position="979"/>
    </location>
</feature>
<dbReference type="InterPro" id="IPR019821">
    <property type="entry name" value="Kinesin_motor_CS"/>
</dbReference>
<dbReference type="SUPFAM" id="SSF52540">
    <property type="entry name" value="P-loop containing nucleoside triphosphate hydrolases"/>
    <property type="match status" value="1"/>
</dbReference>
<protein>
    <recommendedName>
        <fullName evidence="10">Kinesin motor domain-containing protein</fullName>
    </recommendedName>
</protein>
<dbReference type="Pfam" id="PF00225">
    <property type="entry name" value="Kinesin"/>
    <property type="match status" value="1"/>
</dbReference>
<keyword evidence="5 8" id="KW-0175">Coiled coil</keyword>
<name>A0AA88A4J1_FICCA</name>
<feature type="coiled-coil region" evidence="8">
    <location>
        <begin position="775"/>
        <end position="809"/>
    </location>
</feature>
<feature type="domain" description="Kinesin motor" evidence="10">
    <location>
        <begin position="91"/>
        <end position="410"/>
    </location>
</feature>
<evidence type="ECO:0000313" key="11">
    <source>
        <dbReference type="EMBL" id="GMN45560.1"/>
    </source>
</evidence>
<keyword evidence="6 7" id="KW-0505">Motor protein</keyword>
<keyword evidence="12" id="KW-1185">Reference proteome</keyword>
<dbReference type="PANTHER" id="PTHR47968:SF33">
    <property type="entry name" value="KINESIN-LIKE PROTEIN KIN-7C, MITOCHONDRIAL ISOFORM X1"/>
    <property type="match status" value="1"/>
</dbReference>
<dbReference type="GO" id="GO:0007018">
    <property type="term" value="P:microtubule-based movement"/>
    <property type="evidence" value="ECO:0007669"/>
    <property type="project" value="InterPro"/>
</dbReference>
<feature type="compositionally biased region" description="Basic and acidic residues" evidence="9">
    <location>
        <begin position="1080"/>
        <end position="1089"/>
    </location>
</feature>
<feature type="region of interest" description="Disordered" evidence="9">
    <location>
        <begin position="1054"/>
        <end position="1089"/>
    </location>
</feature>
<evidence type="ECO:0000259" key="10">
    <source>
        <dbReference type="PROSITE" id="PS50067"/>
    </source>
</evidence>
<dbReference type="PANTHER" id="PTHR47968">
    <property type="entry name" value="CENTROMERE PROTEIN E"/>
    <property type="match status" value="1"/>
</dbReference>
<dbReference type="PROSITE" id="PS50067">
    <property type="entry name" value="KINESIN_MOTOR_2"/>
    <property type="match status" value="1"/>
</dbReference>
<dbReference type="PROSITE" id="PS00411">
    <property type="entry name" value="KINESIN_MOTOR_1"/>
    <property type="match status" value="1"/>
</dbReference>
<dbReference type="FunFam" id="3.40.850.10:FF:000014">
    <property type="entry name" value="Kinesin-like protein KIN-7G"/>
    <property type="match status" value="1"/>
</dbReference>
<sequence length="1221" mass="135821">MFGTTAGGSSRSQRSSSTTSPFRSRKSPAPSPSPSLSTSSKSAGLRPTTSSSTTSSRPPSRLSASPVTPTSPSPPIQAAIDRHDVAKAKENVTVTVRFRPLSPREINKGDEIAWYADGDDTVRNEYNPSIAYGFDRVFGPATTTRHVYDIAAQHVVCGAMEGINGTVFAYGVTSSGKTHTMHGEQKSPGIIPLAVKDVFGIIQETPGREFLLRVSYLEIYNEVINDLLDPTGQNLRIREDAQGTYVDGIKEEVVLSPAHALSLIASGEEHRHVGSNNFNLLSSRSHTIFTLTIESSPRGEDHNEEDVTLSQLHLIDLAGSESSKTETTGLRRKEGSYINKSLLTLGTVISKLTDGKATHIPYRDSKLTRLLQSSLSGHGRVSLICTVTPASSNSEETHNTLKFAHRSKHVEIKASQNKIMDEKSLIKKYQREISSLKQELQQLKLGVMENPNVAASTQEDLVNLKLQLEAGQVKLQSRLEEEEEAKAALMGRIQRLTKLILVSTKNTLPTSISERPGHRRRHSFGEDELAYLPDKKREYMVDDDARSYGSEFPVDVKDEMTSLDELVKDYKRNRRRGMLNWFKLKKPENTAGFSPTTDCESSASGSPASCSKSSRKVMFNEMKDGRRKSVSNRGDDSTIADSFPEKTQAGDLFSAAVGDRRLPPSGTTITDQMDLLWEQVKMLAGEVALSTSSLKRLSEQAATNPEDSQIREKMRKLKDEIGEKKLQIRILEQRMIGSFEITPHTNSIEVSQALSKLATQLNEKTFELEIKSADNRILQEQLQMKLSENAEMQETVLLLRRQLSSLSEKSASGATSLDICSDEQLKKNPGESKIASCGEIYADENTPTSVMSLNRILSLEDSKECNFNSQIYMQAAEIEDLKQDRVRLTEEQDGLEVQNRKLAEEASYAKELAAAAAIELRNLAEEVTKLSYENAKLTGELAAAKEGHRSTSSQSPALYHFKQNTTNRGRSDGRSKKPEDEIIVEELQKELNARCQKEAALEKALVEREKIEADMRRRLDEAKRHEEDLENELANMWVHVAKLRKSSNNAEDVSSEVIHSADSSRSRVRNGFLPSNGHSDMFKDDETSKNRDKMGVLEELRANYQKEKKRCKELESYISRLKINGMATLVQTYDFQSLWGTEGSKFERKNHKNLACLLDADDIAGLDVMTLEELQNFHVDAITKICHAKVISLSLSNEFVVYDSPIVACTTTKLTLQVESG</sequence>
<feature type="coiled-coil region" evidence="8">
    <location>
        <begin position="1097"/>
        <end position="1124"/>
    </location>
</feature>
<evidence type="ECO:0000256" key="5">
    <source>
        <dbReference type="ARBA" id="ARBA00023054"/>
    </source>
</evidence>
<feature type="compositionally biased region" description="Low complexity" evidence="9">
    <location>
        <begin position="34"/>
        <end position="68"/>
    </location>
</feature>
<dbReference type="Proteomes" id="UP001187192">
    <property type="component" value="Unassembled WGS sequence"/>
</dbReference>
<feature type="compositionally biased region" description="Polar residues" evidence="9">
    <location>
        <begin position="950"/>
        <end position="968"/>
    </location>
</feature>
<keyword evidence="2" id="KW-0493">Microtubule</keyword>
<dbReference type="GO" id="GO:0005874">
    <property type="term" value="C:microtubule"/>
    <property type="evidence" value="ECO:0007669"/>
    <property type="project" value="UniProtKB-KW"/>
</dbReference>
<evidence type="ECO:0000256" key="2">
    <source>
        <dbReference type="ARBA" id="ARBA00022701"/>
    </source>
</evidence>
<comment type="caution">
    <text evidence="11">The sequence shown here is derived from an EMBL/GenBank/DDBJ whole genome shotgun (WGS) entry which is preliminary data.</text>
</comment>
<feature type="region of interest" description="Disordered" evidence="9">
    <location>
        <begin position="943"/>
        <end position="979"/>
    </location>
</feature>
<dbReference type="AlphaFoldDB" id="A0AA88A4J1"/>
<dbReference type="InterPro" id="IPR036961">
    <property type="entry name" value="Kinesin_motor_dom_sf"/>
</dbReference>
<evidence type="ECO:0000256" key="9">
    <source>
        <dbReference type="SAM" id="MobiDB-lite"/>
    </source>
</evidence>
<dbReference type="CDD" id="cd01374">
    <property type="entry name" value="KISc_CENP_E"/>
    <property type="match status" value="1"/>
</dbReference>
<gene>
    <name evidence="11" type="ORF">TIFTF001_014739</name>
</gene>
<dbReference type="GO" id="GO:0005524">
    <property type="term" value="F:ATP binding"/>
    <property type="evidence" value="ECO:0007669"/>
    <property type="project" value="UniProtKB-UniRule"/>
</dbReference>
<dbReference type="InterPro" id="IPR001752">
    <property type="entry name" value="Kinesin_motor_dom"/>
</dbReference>
<keyword evidence="4 7" id="KW-0067">ATP-binding</keyword>
<feature type="region of interest" description="Disordered" evidence="9">
    <location>
        <begin position="1"/>
        <end position="77"/>
    </location>
</feature>
<proteinExistence type="inferred from homology"/>
<evidence type="ECO:0000256" key="6">
    <source>
        <dbReference type="ARBA" id="ARBA00023175"/>
    </source>
</evidence>
<feature type="coiled-coil region" evidence="8">
    <location>
        <begin position="984"/>
        <end position="1035"/>
    </location>
</feature>
<feature type="compositionally biased region" description="Low complexity" evidence="9">
    <location>
        <begin position="601"/>
        <end position="612"/>
    </location>
</feature>